<dbReference type="InterPro" id="IPR003760">
    <property type="entry name" value="PnrA-like"/>
</dbReference>
<evidence type="ECO:0000313" key="7">
    <source>
        <dbReference type="EMBL" id="EQD50144.1"/>
    </source>
</evidence>
<feature type="domain" description="ABC transporter substrate-binding protein PnrA-like" evidence="6">
    <location>
        <begin position="46"/>
        <end position="107"/>
    </location>
</feature>
<evidence type="ECO:0000256" key="3">
    <source>
        <dbReference type="ARBA" id="ARBA00022729"/>
    </source>
</evidence>
<dbReference type="Pfam" id="PF02608">
    <property type="entry name" value="Bmp"/>
    <property type="match status" value="1"/>
</dbReference>
<proteinExistence type="predicted"/>
<comment type="subcellular location">
    <subcellularLocation>
        <location evidence="1">Cell membrane</location>
    </subcellularLocation>
</comment>
<accession>T1BAX5</accession>
<keyword evidence="2" id="KW-1003">Cell membrane</keyword>
<protein>
    <submittedName>
        <fullName evidence="7">Basic membrane lipoprotein</fullName>
    </submittedName>
</protein>
<dbReference type="InterPro" id="IPR050957">
    <property type="entry name" value="BMP_lipoprotein"/>
</dbReference>
<dbReference type="PANTHER" id="PTHR34296">
    <property type="entry name" value="TRANSCRIPTIONAL ACTIVATOR PROTEIN MED"/>
    <property type="match status" value="1"/>
</dbReference>
<reference evidence="7" key="1">
    <citation type="submission" date="2013-08" db="EMBL/GenBank/DDBJ databases">
        <authorList>
            <person name="Mendez C."/>
            <person name="Richter M."/>
            <person name="Ferrer M."/>
            <person name="Sanchez J."/>
        </authorList>
    </citation>
    <scope>NUCLEOTIDE SEQUENCE</scope>
</reference>
<sequence>MAAVLAAVALGTTSFAASTASASTYAVGKRVAPARVAHAKKFLACEVTDTGGINDRSFNASAYAGLKAAAAADPGISYKFLSSSSTSDYQPNIADFIAEKCGIIITV</sequence>
<evidence type="ECO:0000256" key="2">
    <source>
        <dbReference type="ARBA" id="ARBA00022475"/>
    </source>
</evidence>
<dbReference type="EMBL" id="AUZZ01005304">
    <property type="protein sequence ID" value="EQD50144.1"/>
    <property type="molecule type" value="Genomic_DNA"/>
</dbReference>
<name>T1BAX5_9ZZZZ</name>
<dbReference type="GO" id="GO:0005886">
    <property type="term" value="C:plasma membrane"/>
    <property type="evidence" value="ECO:0007669"/>
    <property type="project" value="UniProtKB-SubCell"/>
</dbReference>
<comment type="caution">
    <text evidence="7">The sequence shown here is derived from an EMBL/GenBank/DDBJ whole genome shotgun (WGS) entry which is preliminary data.</text>
</comment>
<keyword evidence="5 7" id="KW-0449">Lipoprotein</keyword>
<reference evidence="7" key="2">
    <citation type="journal article" date="2014" name="ISME J.">
        <title>Microbial stratification in low pH oxic and suboxic macroscopic growths along an acid mine drainage.</title>
        <authorList>
            <person name="Mendez-Garcia C."/>
            <person name="Mesa V."/>
            <person name="Sprenger R.R."/>
            <person name="Richter M."/>
            <person name="Diez M.S."/>
            <person name="Solano J."/>
            <person name="Bargiela R."/>
            <person name="Golyshina O.V."/>
            <person name="Manteca A."/>
            <person name="Ramos J.L."/>
            <person name="Gallego J.R."/>
            <person name="Llorente I."/>
            <person name="Martins Dos Santos V.A."/>
            <person name="Jensen O.N."/>
            <person name="Pelaez A.I."/>
            <person name="Sanchez J."/>
            <person name="Ferrer M."/>
        </authorList>
    </citation>
    <scope>NUCLEOTIDE SEQUENCE</scope>
</reference>
<gene>
    <name evidence="7" type="ORF">B2A_07410</name>
</gene>
<organism evidence="7">
    <name type="scientific">mine drainage metagenome</name>
    <dbReference type="NCBI Taxonomy" id="410659"/>
    <lineage>
        <taxon>unclassified sequences</taxon>
        <taxon>metagenomes</taxon>
        <taxon>ecological metagenomes</taxon>
    </lineage>
</organism>
<keyword evidence="4" id="KW-0472">Membrane</keyword>
<dbReference type="AlphaFoldDB" id="T1BAX5"/>
<keyword evidence="3" id="KW-0732">Signal</keyword>
<evidence type="ECO:0000256" key="4">
    <source>
        <dbReference type="ARBA" id="ARBA00023136"/>
    </source>
</evidence>
<evidence type="ECO:0000256" key="5">
    <source>
        <dbReference type="ARBA" id="ARBA00023288"/>
    </source>
</evidence>
<evidence type="ECO:0000256" key="1">
    <source>
        <dbReference type="ARBA" id="ARBA00004236"/>
    </source>
</evidence>
<dbReference type="PANTHER" id="PTHR34296:SF2">
    <property type="entry name" value="ABC TRANSPORTER GUANOSINE-BINDING PROTEIN NUPN"/>
    <property type="match status" value="1"/>
</dbReference>
<dbReference type="Gene3D" id="3.40.50.2300">
    <property type="match status" value="1"/>
</dbReference>
<evidence type="ECO:0000259" key="6">
    <source>
        <dbReference type="Pfam" id="PF02608"/>
    </source>
</evidence>
<feature type="non-terminal residue" evidence="7">
    <location>
        <position position="107"/>
    </location>
</feature>